<dbReference type="PANTHER" id="PTHR30590:SF3">
    <property type="entry name" value="HYPOTHETICAL MEMBRANE SPANNING PROTEIN"/>
    <property type="match status" value="1"/>
</dbReference>
<evidence type="ECO:0008006" key="6">
    <source>
        <dbReference type="Google" id="ProtNLM"/>
    </source>
</evidence>
<name>A0A1S1N333_9GAMM</name>
<dbReference type="InterPro" id="IPR007349">
    <property type="entry name" value="DUF418"/>
</dbReference>
<dbReference type="Pfam" id="PF07786">
    <property type="entry name" value="HGSNAT_cat"/>
    <property type="match status" value="1"/>
</dbReference>
<evidence type="ECO:0000313" key="4">
    <source>
        <dbReference type="EMBL" id="OHU93715.1"/>
    </source>
</evidence>
<reference evidence="4 5" key="1">
    <citation type="submission" date="2016-10" db="EMBL/GenBank/DDBJ databases">
        <title>Pseudoalteromonas amylolytica sp. nov., isolated from the surface seawater.</title>
        <authorList>
            <person name="Wu Y.-H."/>
            <person name="Cheng H."/>
            <person name="Jin X.-B."/>
            <person name="Wang C.-S."/>
            <person name="Xu X.-W."/>
        </authorList>
    </citation>
    <scope>NUCLEOTIDE SEQUENCE [LARGE SCALE GENOMIC DNA]</scope>
    <source>
        <strain evidence="4 5">JCM 12483</strain>
    </source>
</reference>
<sequence>MMTRLVGIDVARALALFGMIIVNFKLVMGVKEDDSALYFITSLLEGRASALFVILAGVGLGFMANSSEQRQRISFVRWQICKRAIALFLIGLAYSPIWPADILRFYGLYFLIAACVITFSNRALLWICAGLVINFVLLLSLFNYDQGWNWDSLVYKDMWSAQGMFRHLFFNGFHPVFPWAAFLVFGIWLARQPLLEKSFQYAVCKWALMIFVVTETTLWLLRNWLVPDVVNNEVGELGVLLSSQMMPPLPTYMVSASCSAALVLIACIWIAQKWYQNSVLKRLAQVGKLSLTFYVAHVLIGMGILEELNMLGGQTTETALFCAAIFCLMAILVSAIWLAKYKAGPLETVFRVLTR</sequence>
<organism evidence="4 5">
    <name type="scientific">Pseudoalteromonas byunsanensis</name>
    <dbReference type="NCBI Taxonomy" id="327939"/>
    <lineage>
        <taxon>Bacteria</taxon>
        <taxon>Pseudomonadati</taxon>
        <taxon>Pseudomonadota</taxon>
        <taxon>Gammaproteobacteria</taxon>
        <taxon>Alteromonadales</taxon>
        <taxon>Pseudoalteromonadaceae</taxon>
        <taxon>Pseudoalteromonas</taxon>
    </lineage>
</organism>
<feature type="transmembrane region" description="Helical" evidence="1">
    <location>
        <begin position="12"/>
        <end position="30"/>
    </location>
</feature>
<dbReference type="EMBL" id="MNAN01000037">
    <property type="protein sequence ID" value="OHU93715.1"/>
    <property type="molecule type" value="Genomic_DNA"/>
</dbReference>
<dbReference type="Proteomes" id="UP000180253">
    <property type="component" value="Unassembled WGS sequence"/>
</dbReference>
<feature type="transmembrane region" description="Helical" evidence="1">
    <location>
        <begin position="103"/>
        <end position="119"/>
    </location>
</feature>
<dbReference type="PANTHER" id="PTHR30590">
    <property type="entry name" value="INNER MEMBRANE PROTEIN"/>
    <property type="match status" value="1"/>
</dbReference>
<dbReference type="Pfam" id="PF04235">
    <property type="entry name" value="DUF418"/>
    <property type="match status" value="1"/>
</dbReference>
<feature type="transmembrane region" description="Helical" evidence="1">
    <location>
        <begin position="202"/>
        <end position="221"/>
    </location>
</feature>
<keyword evidence="5" id="KW-1185">Reference proteome</keyword>
<comment type="caution">
    <text evidence="4">The sequence shown here is derived from an EMBL/GenBank/DDBJ whole genome shotgun (WGS) entry which is preliminary data.</text>
</comment>
<accession>A0A1S1N333</accession>
<gene>
    <name evidence="4" type="ORF">BIW53_19130</name>
</gene>
<feature type="transmembrane region" description="Helical" evidence="1">
    <location>
        <begin position="291"/>
        <end position="312"/>
    </location>
</feature>
<feature type="transmembrane region" description="Helical" evidence="1">
    <location>
        <begin position="124"/>
        <end position="144"/>
    </location>
</feature>
<protein>
    <recommendedName>
        <fullName evidence="6">DUF418 domain-containing protein</fullName>
    </recommendedName>
</protein>
<feature type="transmembrane region" description="Helical" evidence="1">
    <location>
        <begin position="318"/>
        <end position="339"/>
    </location>
</feature>
<proteinExistence type="predicted"/>
<keyword evidence="1" id="KW-1133">Transmembrane helix</keyword>
<keyword evidence="1" id="KW-0812">Transmembrane</keyword>
<evidence type="ECO:0000256" key="1">
    <source>
        <dbReference type="SAM" id="Phobius"/>
    </source>
</evidence>
<dbReference type="InterPro" id="IPR052529">
    <property type="entry name" value="Bact_Transport_Assoc"/>
</dbReference>
<dbReference type="AlphaFoldDB" id="A0A1S1N333"/>
<dbReference type="STRING" id="327939.BIW53_19130"/>
<keyword evidence="1" id="KW-0472">Membrane</keyword>
<feature type="transmembrane region" description="Helical" evidence="1">
    <location>
        <begin position="249"/>
        <end position="271"/>
    </location>
</feature>
<dbReference type="InterPro" id="IPR012429">
    <property type="entry name" value="HGSNAT_cat"/>
</dbReference>
<feature type="domain" description="DUF418" evidence="2">
    <location>
        <begin position="250"/>
        <end position="354"/>
    </location>
</feature>
<evidence type="ECO:0000259" key="2">
    <source>
        <dbReference type="Pfam" id="PF04235"/>
    </source>
</evidence>
<evidence type="ECO:0000259" key="3">
    <source>
        <dbReference type="Pfam" id="PF07786"/>
    </source>
</evidence>
<feature type="transmembrane region" description="Helical" evidence="1">
    <location>
        <begin position="164"/>
        <end position="190"/>
    </location>
</feature>
<feature type="transmembrane region" description="Helical" evidence="1">
    <location>
        <begin position="80"/>
        <end position="97"/>
    </location>
</feature>
<feature type="domain" description="Heparan-alpha-glucosaminide N-acetyltransferase catalytic" evidence="3">
    <location>
        <begin position="4"/>
        <end position="204"/>
    </location>
</feature>
<evidence type="ECO:0000313" key="5">
    <source>
        <dbReference type="Proteomes" id="UP000180253"/>
    </source>
</evidence>